<evidence type="ECO:0000256" key="1">
    <source>
        <dbReference type="SAM" id="MobiDB-lite"/>
    </source>
</evidence>
<feature type="compositionally biased region" description="Polar residues" evidence="1">
    <location>
        <begin position="412"/>
        <end position="422"/>
    </location>
</feature>
<feature type="region of interest" description="Disordered" evidence="1">
    <location>
        <begin position="722"/>
        <end position="751"/>
    </location>
</feature>
<sequence length="911" mass="98919">MPETIRTTATQPLVWVETSTPTSPQEHGQTNPQFPRAAERGIRHQASASIPSTGLAVPRVVEEPLGKKGSNGKLQEAKSCLQELELQHLQKLQHMPRSPLPHASFSAGNAHGEESQAIRDEKYVKGAVWMPIGTMELCDKPSEGSVDSRQQKQHFPSQEGTGIIGLIDPTRARGVIVTDAATSGRNCSGAWRGREDSVCIAAGYDGGAREGGGYMTGKLPTTLSHNNHPRSHPVFSRSPRTAGSKVSNQHRHHQYWLPSSLRNAQSALDSRQSAQLPKKRPLSPNQILPSQKRMASFNTATMPDYERYVTEADFGSDFFSQAHCHLQSHHPGSPRIGDETGYVSVPVPAPLKHEQTYPASGGSRHHYHHHQHNHASQHQPSTIWPGVLTQGTGTFSPSYSSGSDSVPYDPYQGTQFTHQQNGDGSGTGRPSNEVFATYNARGSDLGLHGLPDQAAQTSVSLQSISGYRQSHYPFPAAYGNGPALGDASQVLGEPYTYHPANSVQELPVATSGSFHQHISGSNPNRRVTNSTAVQNATQAVNQTISGAEDCQLWPLDLQPGYSATISPKETRLVPTPSAVSIDSLPDIQSGSQRTVLPGLDNNKERSRQQSGDTKSKRSRKNPKAGSSDAVMTSKHSGSSQRPRSSPISDVSVPVAPDHSMKSKTGRKTRKDSSSKEISSSKPGHRRKHPGSPSSSAAIYSPEGVAASSLPALHPSQVEQYECNDPDISHNLGYDYDQDAPHDDSSYDDTPSNLNHMLYGSPGLYAYPIPDQSGVDVRGSSGAASSLSKEEAERRRKDQYLVKCKLAGVPYRQIKINGNFSEAESTLRGRFRTLTKKKEERVRKPEWSLGDLRLLKQAVLALCAGGDMVNPKISWKAVAEYITENGGSYQFGYATCRKKWDEVGHEMASANF</sequence>
<organism evidence="2 3">
    <name type="scientific">Zalerion maritima</name>
    <dbReference type="NCBI Taxonomy" id="339359"/>
    <lineage>
        <taxon>Eukaryota</taxon>
        <taxon>Fungi</taxon>
        <taxon>Dikarya</taxon>
        <taxon>Ascomycota</taxon>
        <taxon>Pezizomycotina</taxon>
        <taxon>Sordariomycetes</taxon>
        <taxon>Lulworthiomycetidae</taxon>
        <taxon>Lulworthiales</taxon>
        <taxon>Lulworthiaceae</taxon>
        <taxon>Zalerion</taxon>
    </lineage>
</organism>
<gene>
    <name evidence="2" type="ORF">MKZ38_007843</name>
</gene>
<name>A0AAD5WPH5_9PEZI</name>
<comment type="caution">
    <text evidence="2">The sequence shown here is derived from an EMBL/GenBank/DDBJ whole genome shotgun (WGS) entry which is preliminary data.</text>
</comment>
<evidence type="ECO:0008006" key="4">
    <source>
        <dbReference type="Google" id="ProtNLM"/>
    </source>
</evidence>
<evidence type="ECO:0000313" key="3">
    <source>
        <dbReference type="Proteomes" id="UP001201980"/>
    </source>
</evidence>
<feature type="compositionally biased region" description="Polar residues" evidence="1">
    <location>
        <begin position="264"/>
        <end position="275"/>
    </location>
</feature>
<feature type="region of interest" description="Disordered" evidence="1">
    <location>
        <begin position="580"/>
        <end position="698"/>
    </location>
</feature>
<reference evidence="2" key="1">
    <citation type="submission" date="2022-07" db="EMBL/GenBank/DDBJ databases">
        <title>Draft genome sequence of Zalerion maritima ATCC 34329, a (micro)plastics degrading marine fungus.</title>
        <authorList>
            <person name="Paco A."/>
            <person name="Goncalves M.F.M."/>
            <person name="Rocha-Santos T.A.P."/>
            <person name="Alves A."/>
        </authorList>
    </citation>
    <scope>NUCLEOTIDE SEQUENCE</scope>
    <source>
        <strain evidence="2">ATCC 34329</strain>
    </source>
</reference>
<feature type="region of interest" description="Disordered" evidence="1">
    <location>
        <begin position="264"/>
        <end position="294"/>
    </location>
</feature>
<accession>A0AAD5WPH5</accession>
<feature type="compositionally biased region" description="Low complexity" evidence="1">
    <location>
        <begin position="396"/>
        <end position="411"/>
    </location>
</feature>
<feature type="compositionally biased region" description="Basic residues" evidence="1">
    <location>
        <begin position="363"/>
        <end position="375"/>
    </location>
</feature>
<dbReference type="Proteomes" id="UP001201980">
    <property type="component" value="Unassembled WGS sequence"/>
</dbReference>
<proteinExistence type="predicted"/>
<evidence type="ECO:0000313" key="2">
    <source>
        <dbReference type="EMBL" id="KAJ2894203.1"/>
    </source>
</evidence>
<feature type="region of interest" description="Disordered" evidence="1">
    <location>
        <begin position="226"/>
        <end position="245"/>
    </location>
</feature>
<feature type="compositionally biased region" description="Polar residues" evidence="1">
    <location>
        <begin position="1"/>
        <end position="33"/>
    </location>
</feature>
<keyword evidence="3" id="KW-1185">Reference proteome</keyword>
<dbReference type="AlphaFoldDB" id="A0AAD5WPH5"/>
<feature type="region of interest" description="Disordered" evidence="1">
    <location>
        <begin position="354"/>
        <end position="434"/>
    </location>
</feature>
<dbReference type="EMBL" id="JAKWBI020000518">
    <property type="protein sequence ID" value="KAJ2894203.1"/>
    <property type="molecule type" value="Genomic_DNA"/>
</dbReference>
<feature type="compositionally biased region" description="Polar residues" evidence="1">
    <location>
        <begin position="629"/>
        <end position="648"/>
    </location>
</feature>
<feature type="region of interest" description="Disordered" evidence="1">
    <location>
        <begin position="1"/>
        <end position="43"/>
    </location>
</feature>
<protein>
    <recommendedName>
        <fullName evidence="4">Myb-like domain-containing protein</fullName>
    </recommendedName>
</protein>